<dbReference type="RefSeq" id="WP_114592468.1">
    <property type="nucleotide sequence ID" value="NZ_CP031165.1"/>
</dbReference>
<feature type="compositionally biased region" description="Polar residues" evidence="4">
    <location>
        <begin position="234"/>
        <end position="252"/>
    </location>
</feature>
<gene>
    <name evidence="6" type="ORF">DVS28_a3396</name>
</gene>
<dbReference type="Proteomes" id="UP000264006">
    <property type="component" value="Chromosome"/>
</dbReference>
<dbReference type="InterPro" id="IPR003593">
    <property type="entry name" value="AAA+_ATPase"/>
</dbReference>
<evidence type="ECO:0000259" key="5">
    <source>
        <dbReference type="PROSITE" id="PS50893"/>
    </source>
</evidence>
<evidence type="ECO:0000256" key="3">
    <source>
        <dbReference type="ARBA" id="ARBA00022840"/>
    </source>
</evidence>
<dbReference type="PANTHER" id="PTHR24220">
    <property type="entry name" value="IMPORT ATP-BINDING PROTEIN"/>
    <property type="match status" value="1"/>
</dbReference>
<keyword evidence="7" id="KW-1185">Reference proteome</keyword>
<proteinExistence type="predicted"/>
<dbReference type="OrthoDB" id="9802264at2"/>
<dbReference type="GO" id="GO:0016887">
    <property type="term" value="F:ATP hydrolysis activity"/>
    <property type="evidence" value="ECO:0007669"/>
    <property type="project" value="InterPro"/>
</dbReference>
<dbReference type="InterPro" id="IPR017871">
    <property type="entry name" value="ABC_transporter-like_CS"/>
</dbReference>
<protein>
    <submittedName>
        <fullName evidence="6">ABC transporter ATP-binding protein</fullName>
    </submittedName>
</protein>
<dbReference type="GO" id="GO:0022857">
    <property type="term" value="F:transmembrane transporter activity"/>
    <property type="evidence" value="ECO:0007669"/>
    <property type="project" value="TreeGrafter"/>
</dbReference>
<dbReference type="InterPro" id="IPR015854">
    <property type="entry name" value="ABC_transpr_LolD-like"/>
</dbReference>
<dbReference type="Pfam" id="PF00005">
    <property type="entry name" value="ABC_tran"/>
    <property type="match status" value="1"/>
</dbReference>
<dbReference type="GO" id="GO:0098796">
    <property type="term" value="C:membrane protein complex"/>
    <property type="evidence" value="ECO:0007669"/>
    <property type="project" value="UniProtKB-ARBA"/>
</dbReference>
<dbReference type="PROSITE" id="PS00211">
    <property type="entry name" value="ABC_TRANSPORTER_1"/>
    <property type="match status" value="1"/>
</dbReference>
<sequence length="252" mass="26869">MITDRPVVLRMHDVTRIHGAGSTAVTAVDHVDLDVRAGELVAVMGRSGSGKSTLLNLAGGLDQPSRGAVVVEGQDLSTCRPARLAELRRRHVGYVFQHGNLLPTLTASENVSLPLELDGVSVREARAAAVSILSEVLHPDVVDRYPDELSGGEQQRVAVARGLIGSRRLLLADEPTGALDEVTAEAVMRLLRDRCNDGAAALVVTHDAAQAAWADRVVRLRDGRIDSITGDRPASQSTTTQANDTLTAELQR</sequence>
<name>A0A346Y0S4_9ACTN</name>
<dbReference type="PROSITE" id="PS50893">
    <property type="entry name" value="ABC_TRANSPORTER_2"/>
    <property type="match status" value="1"/>
</dbReference>
<dbReference type="InterPro" id="IPR017911">
    <property type="entry name" value="MacB-like_ATP-bd"/>
</dbReference>
<dbReference type="AlphaFoldDB" id="A0A346Y0S4"/>
<accession>A0A346Y0S4</accession>
<evidence type="ECO:0000313" key="7">
    <source>
        <dbReference type="Proteomes" id="UP000264006"/>
    </source>
</evidence>
<dbReference type="GO" id="GO:0005524">
    <property type="term" value="F:ATP binding"/>
    <property type="evidence" value="ECO:0007669"/>
    <property type="project" value="UniProtKB-KW"/>
</dbReference>
<dbReference type="InterPro" id="IPR003439">
    <property type="entry name" value="ABC_transporter-like_ATP-bd"/>
</dbReference>
<dbReference type="SUPFAM" id="SSF52540">
    <property type="entry name" value="P-loop containing nucleoside triphosphate hydrolases"/>
    <property type="match status" value="1"/>
</dbReference>
<evidence type="ECO:0000256" key="2">
    <source>
        <dbReference type="ARBA" id="ARBA00022741"/>
    </source>
</evidence>
<feature type="region of interest" description="Disordered" evidence="4">
    <location>
        <begin position="228"/>
        <end position="252"/>
    </location>
</feature>
<evidence type="ECO:0000256" key="4">
    <source>
        <dbReference type="SAM" id="MobiDB-lite"/>
    </source>
</evidence>
<dbReference type="EMBL" id="CP031165">
    <property type="protein sequence ID" value="AXV08071.1"/>
    <property type="molecule type" value="Genomic_DNA"/>
</dbReference>
<keyword evidence="2" id="KW-0547">Nucleotide-binding</keyword>
<dbReference type="CDD" id="cd03255">
    <property type="entry name" value="ABC_MJ0796_LolCDE_FtsE"/>
    <property type="match status" value="1"/>
</dbReference>
<dbReference type="PANTHER" id="PTHR24220:SF685">
    <property type="entry name" value="ABC TRANSPORTER RELATED"/>
    <property type="match status" value="1"/>
</dbReference>
<keyword evidence="3 6" id="KW-0067">ATP-binding</keyword>
<dbReference type="SMART" id="SM00382">
    <property type="entry name" value="AAA"/>
    <property type="match status" value="1"/>
</dbReference>
<dbReference type="KEGG" id="euz:DVS28_a3396"/>
<dbReference type="Gene3D" id="3.40.50.300">
    <property type="entry name" value="P-loop containing nucleotide triphosphate hydrolases"/>
    <property type="match status" value="1"/>
</dbReference>
<evidence type="ECO:0000313" key="6">
    <source>
        <dbReference type="EMBL" id="AXV08071.1"/>
    </source>
</evidence>
<dbReference type="InterPro" id="IPR027417">
    <property type="entry name" value="P-loop_NTPase"/>
</dbReference>
<evidence type="ECO:0000256" key="1">
    <source>
        <dbReference type="ARBA" id="ARBA00022448"/>
    </source>
</evidence>
<feature type="domain" description="ABC transporter" evidence="5">
    <location>
        <begin position="9"/>
        <end position="247"/>
    </location>
</feature>
<keyword evidence="1" id="KW-0813">Transport</keyword>
<reference evidence="6 7" key="1">
    <citation type="submission" date="2018-09" db="EMBL/GenBank/DDBJ databases">
        <title>Complete genome sequence of Euzebya sp. DY32-46 isolated from seawater of Pacific Ocean.</title>
        <authorList>
            <person name="Xu L."/>
            <person name="Wu Y.-H."/>
            <person name="Xu X.-W."/>
        </authorList>
    </citation>
    <scope>NUCLEOTIDE SEQUENCE [LARGE SCALE GENOMIC DNA]</scope>
    <source>
        <strain evidence="6 7">DY32-46</strain>
    </source>
</reference>
<dbReference type="FunFam" id="3.40.50.300:FF:000032">
    <property type="entry name" value="Export ABC transporter ATP-binding protein"/>
    <property type="match status" value="1"/>
</dbReference>
<dbReference type="GO" id="GO:0005886">
    <property type="term" value="C:plasma membrane"/>
    <property type="evidence" value="ECO:0007669"/>
    <property type="project" value="TreeGrafter"/>
</dbReference>
<organism evidence="6 7">
    <name type="scientific">Euzebya pacifica</name>
    <dbReference type="NCBI Taxonomy" id="1608957"/>
    <lineage>
        <taxon>Bacteria</taxon>
        <taxon>Bacillati</taxon>
        <taxon>Actinomycetota</taxon>
        <taxon>Nitriliruptoria</taxon>
        <taxon>Euzebyales</taxon>
    </lineage>
</organism>